<keyword evidence="1" id="KW-1133">Transmembrane helix</keyword>
<feature type="transmembrane region" description="Helical" evidence="1">
    <location>
        <begin position="171"/>
        <end position="190"/>
    </location>
</feature>
<dbReference type="GO" id="GO:0031415">
    <property type="term" value="C:NatA complex"/>
    <property type="evidence" value="ECO:0000318"/>
    <property type="project" value="GO_Central"/>
</dbReference>
<dbReference type="PROSITE" id="PS51186">
    <property type="entry name" value="GNAT"/>
    <property type="match status" value="1"/>
</dbReference>
<dbReference type="InterPro" id="IPR000182">
    <property type="entry name" value="GNAT_dom"/>
</dbReference>
<keyword evidence="1" id="KW-0472">Membrane</keyword>
<organism evidence="3 4">
    <name type="scientific">Dictyostelium purpureum</name>
    <name type="common">Slime mold</name>
    <dbReference type="NCBI Taxonomy" id="5786"/>
    <lineage>
        <taxon>Eukaryota</taxon>
        <taxon>Amoebozoa</taxon>
        <taxon>Evosea</taxon>
        <taxon>Eumycetozoa</taxon>
        <taxon>Dictyostelia</taxon>
        <taxon>Dictyosteliales</taxon>
        <taxon>Dictyosteliaceae</taxon>
        <taxon>Dictyostelium</taxon>
    </lineage>
</organism>
<dbReference type="OrthoDB" id="47374at2759"/>
<gene>
    <name evidence="3" type="ORF">DICPUDRAFT_40975</name>
</gene>
<dbReference type="InParanoid" id="F0ZZ58"/>
<evidence type="ECO:0000259" key="2">
    <source>
        <dbReference type="PROSITE" id="PS51186"/>
    </source>
</evidence>
<dbReference type="KEGG" id="dpp:DICPUDRAFT_40975"/>
<dbReference type="FunFam" id="3.40.630.30:FF:000419">
    <property type="entry name" value="Uncharacterized protein"/>
    <property type="match status" value="1"/>
</dbReference>
<dbReference type="GO" id="GO:0007064">
    <property type="term" value="P:mitotic sister chromatid cohesion"/>
    <property type="evidence" value="ECO:0000318"/>
    <property type="project" value="GO_Central"/>
</dbReference>
<evidence type="ECO:0000313" key="3">
    <source>
        <dbReference type="EMBL" id="EGC30762.1"/>
    </source>
</evidence>
<evidence type="ECO:0000313" key="4">
    <source>
        <dbReference type="Proteomes" id="UP000001064"/>
    </source>
</evidence>
<keyword evidence="4" id="KW-1185">Reference proteome</keyword>
<protein>
    <recommendedName>
        <fullName evidence="2">N-acetyltransferase domain-containing protein</fullName>
    </recommendedName>
</protein>
<dbReference type="eggNOG" id="ENOG502SBTF">
    <property type="taxonomic scope" value="Eukaryota"/>
</dbReference>
<dbReference type="VEuPathDB" id="AmoebaDB:DICPUDRAFT_40975"/>
<feature type="non-terminal residue" evidence="3">
    <location>
        <position position="1"/>
    </location>
</feature>
<dbReference type="PANTHER" id="PTHR42919:SF36">
    <property type="entry name" value="GCN5-RELATED N-ACETYLTRANSFERASE"/>
    <property type="match status" value="1"/>
</dbReference>
<dbReference type="EMBL" id="GL871302">
    <property type="protein sequence ID" value="EGC30762.1"/>
    <property type="molecule type" value="Genomic_DNA"/>
</dbReference>
<sequence>KNDYFDRKQYELIGVATGRVSKDDSICSLFYQRHEGYLMTFGIKEQYRTRGMGTELLNNICKVFQKRGCERVHLHVKKGNSAAYSFYIKNGFRFNQEIANYYKIDNVHYNASNMTKDLKPKEKKSNWQKFLLLLQQPDYINIGEDEEDIEDENGIISANSVGSTSSLSKRFNFILIIILILFLIFILFLISKNDNNNNLNISTK</sequence>
<dbReference type="InterPro" id="IPR051556">
    <property type="entry name" value="N-term/lysine_N-AcTrnsfr"/>
</dbReference>
<dbReference type="GeneID" id="10508741"/>
<dbReference type="PANTHER" id="PTHR42919">
    <property type="entry name" value="N-ALPHA-ACETYLTRANSFERASE"/>
    <property type="match status" value="1"/>
</dbReference>
<dbReference type="Proteomes" id="UP000001064">
    <property type="component" value="Unassembled WGS sequence"/>
</dbReference>
<name>F0ZZ58_DICPU</name>
<dbReference type="Pfam" id="PF00583">
    <property type="entry name" value="Acetyltransf_1"/>
    <property type="match status" value="1"/>
</dbReference>
<accession>F0ZZ58</accession>
<dbReference type="AlphaFoldDB" id="F0ZZ58"/>
<reference evidence="4" key="1">
    <citation type="journal article" date="2011" name="Genome Biol.">
        <title>Comparative genomics of the social amoebae Dictyostelium discoideum and Dictyostelium purpureum.</title>
        <authorList>
            <consortium name="US DOE Joint Genome Institute (JGI-PGF)"/>
            <person name="Sucgang R."/>
            <person name="Kuo A."/>
            <person name="Tian X."/>
            <person name="Salerno W."/>
            <person name="Parikh A."/>
            <person name="Feasley C.L."/>
            <person name="Dalin E."/>
            <person name="Tu H."/>
            <person name="Huang E."/>
            <person name="Barry K."/>
            <person name="Lindquist E."/>
            <person name="Shapiro H."/>
            <person name="Bruce D."/>
            <person name="Schmutz J."/>
            <person name="Salamov A."/>
            <person name="Fey P."/>
            <person name="Gaudet P."/>
            <person name="Anjard C."/>
            <person name="Babu M.M."/>
            <person name="Basu S."/>
            <person name="Bushmanova Y."/>
            <person name="van der Wel H."/>
            <person name="Katoh-Kurasawa M."/>
            <person name="Dinh C."/>
            <person name="Coutinho P.M."/>
            <person name="Saito T."/>
            <person name="Elias M."/>
            <person name="Schaap P."/>
            <person name="Kay R.R."/>
            <person name="Henrissat B."/>
            <person name="Eichinger L."/>
            <person name="Rivero F."/>
            <person name="Putnam N.H."/>
            <person name="West C.M."/>
            <person name="Loomis W.F."/>
            <person name="Chisholm R.L."/>
            <person name="Shaulsky G."/>
            <person name="Strassmann J.E."/>
            <person name="Queller D.C."/>
            <person name="Kuspa A."/>
            <person name="Grigoriev I.V."/>
        </authorList>
    </citation>
    <scope>NUCLEOTIDE SEQUENCE [LARGE SCALE GENOMIC DNA]</scope>
    <source>
        <strain evidence="4">QSDP1</strain>
    </source>
</reference>
<dbReference type="SUPFAM" id="SSF55729">
    <property type="entry name" value="Acyl-CoA N-acyltransferases (Nat)"/>
    <property type="match status" value="1"/>
</dbReference>
<dbReference type="STRING" id="5786.F0ZZ58"/>
<dbReference type="OMA" id="ERRSNWH"/>
<dbReference type="Gene3D" id="3.40.630.30">
    <property type="match status" value="1"/>
</dbReference>
<dbReference type="RefSeq" id="XP_003292702.1">
    <property type="nucleotide sequence ID" value="XM_003292654.1"/>
</dbReference>
<keyword evidence="1" id="KW-0812">Transmembrane</keyword>
<proteinExistence type="predicted"/>
<dbReference type="InterPro" id="IPR016181">
    <property type="entry name" value="Acyl_CoA_acyltransferase"/>
</dbReference>
<dbReference type="GO" id="GO:0016747">
    <property type="term" value="F:acyltransferase activity, transferring groups other than amino-acyl groups"/>
    <property type="evidence" value="ECO:0007669"/>
    <property type="project" value="InterPro"/>
</dbReference>
<dbReference type="FunCoup" id="F0ZZ58">
    <property type="interactions" value="735"/>
</dbReference>
<evidence type="ECO:0000256" key="1">
    <source>
        <dbReference type="SAM" id="Phobius"/>
    </source>
</evidence>
<dbReference type="CDD" id="cd04301">
    <property type="entry name" value="NAT_SF"/>
    <property type="match status" value="1"/>
</dbReference>
<feature type="domain" description="N-acetyltransferase" evidence="2">
    <location>
        <begin position="1"/>
        <end position="119"/>
    </location>
</feature>